<feature type="domain" description="Alcohol dehydrogenase-like C-terminal" evidence="3">
    <location>
        <begin position="218"/>
        <end position="354"/>
    </location>
</feature>
<dbReference type="AlphaFoldDB" id="A0A6F8XUB2"/>
<dbReference type="InterPro" id="IPR036291">
    <property type="entry name" value="NAD(P)-bd_dom_sf"/>
</dbReference>
<evidence type="ECO:0000313" key="6">
    <source>
        <dbReference type="Proteomes" id="UP000502508"/>
    </source>
</evidence>
<organism evidence="5 6">
    <name type="scientific">Phytohabitans flavus</name>
    <dbReference type="NCBI Taxonomy" id="1076124"/>
    <lineage>
        <taxon>Bacteria</taxon>
        <taxon>Bacillati</taxon>
        <taxon>Actinomycetota</taxon>
        <taxon>Actinomycetes</taxon>
        <taxon>Micromonosporales</taxon>
        <taxon>Micromonosporaceae</taxon>
    </lineage>
</organism>
<dbReference type="SUPFAM" id="SSF51735">
    <property type="entry name" value="NAD(P)-binding Rossmann-fold domains"/>
    <property type="match status" value="1"/>
</dbReference>
<gene>
    <name evidence="5" type="ORF">Pflav_037380</name>
</gene>
<feature type="domain" description="Alcohol dehydrogenase-like N-terminal" evidence="4">
    <location>
        <begin position="52"/>
        <end position="179"/>
    </location>
</feature>
<dbReference type="RefSeq" id="WP_173037148.1">
    <property type="nucleotide sequence ID" value="NZ_AP022870.1"/>
</dbReference>
<dbReference type="InterPro" id="IPR011032">
    <property type="entry name" value="GroES-like_sf"/>
</dbReference>
<reference evidence="5 6" key="1">
    <citation type="submission" date="2020-03" db="EMBL/GenBank/DDBJ databases">
        <title>Whole genome shotgun sequence of Phytohabitans flavus NBRC 107702.</title>
        <authorList>
            <person name="Komaki H."/>
            <person name="Tamura T."/>
        </authorList>
    </citation>
    <scope>NUCLEOTIDE SEQUENCE [LARGE SCALE GENOMIC DNA]</scope>
    <source>
        <strain evidence="5 6">NBRC 107702</strain>
    </source>
</reference>
<proteinExistence type="predicted"/>
<evidence type="ECO:0000256" key="1">
    <source>
        <dbReference type="ARBA" id="ARBA00001947"/>
    </source>
</evidence>
<dbReference type="PANTHER" id="PTHR43401:SF2">
    <property type="entry name" value="L-THREONINE 3-DEHYDROGENASE"/>
    <property type="match status" value="1"/>
</dbReference>
<dbReference type="Gene3D" id="3.90.180.10">
    <property type="entry name" value="Medium-chain alcohol dehydrogenases, catalytic domain"/>
    <property type="match status" value="1"/>
</dbReference>
<dbReference type="InterPro" id="IPR050129">
    <property type="entry name" value="Zn_alcohol_dh"/>
</dbReference>
<protein>
    <submittedName>
        <fullName evidence="5">Alcohol dehydrogenase</fullName>
    </submittedName>
</protein>
<dbReference type="Pfam" id="PF08240">
    <property type="entry name" value="ADH_N"/>
    <property type="match status" value="1"/>
</dbReference>
<dbReference type="InterPro" id="IPR013154">
    <property type="entry name" value="ADH-like_N"/>
</dbReference>
<evidence type="ECO:0000259" key="4">
    <source>
        <dbReference type="Pfam" id="PF08240"/>
    </source>
</evidence>
<evidence type="ECO:0000313" key="5">
    <source>
        <dbReference type="EMBL" id="BCB77328.1"/>
    </source>
</evidence>
<keyword evidence="6" id="KW-1185">Reference proteome</keyword>
<dbReference type="GO" id="GO:0016491">
    <property type="term" value="F:oxidoreductase activity"/>
    <property type="evidence" value="ECO:0007669"/>
    <property type="project" value="UniProtKB-KW"/>
</dbReference>
<reference evidence="5 6" key="2">
    <citation type="submission" date="2020-03" db="EMBL/GenBank/DDBJ databases">
        <authorList>
            <person name="Ichikawa N."/>
            <person name="Kimura A."/>
            <person name="Kitahashi Y."/>
            <person name="Uohara A."/>
        </authorList>
    </citation>
    <scope>NUCLEOTIDE SEQUENCE [LARGE SCALE GENOMIC DNA]</scope>
    <source>
        <strain evidence="5 6">NBRC 107702</strain>
    </source>
</reference>
<evidence type="ECO:0000256" key="2">
    <source>
        <dbReference type="ARBA" id="ARBA00023002"/>
    </source>
</evidence>
<dbReference type="Proteomes" id="UP000502508">
    <property type="component" value="Chromosome"/>
</dbReference>
<dbReference type="KEGG" id="pfla:Pflav_037380"/>
<dbReference type="PANTHER" id="PTHR43401">
    <property type="entry name" value="L-THREONINE 3-DEHYDROGENASE"/>
    <property type="match status" value="1"/>
</dbReference>
<keyword evidence="2" id="KW-0560">Oxidoreductase</keyword>
<dbReference type="Pfam" id="PF00107">
    <property type="entry name" value="ADH_zinc_N"/>
    <property type="match status" value="1"/>
</dbReference>
<comment type="cofactor">
    <cofactor evidence="1">
        <name>Zn(2+)</name>
        <dbReference type="ChEBI" id="CHEBI:29105"/>
    </cofactor>
</comment>
<sequence>MNLNLEYHRSPIRYITSRTATGTIATGRAAGWWAANMSPVRLVNRPDPRLPGPGWTRVKPLLSGICGSDLGLLTGRNSPYLSALISLPFTPGHEVVGETLDALPDLPKGSRVVLDPVLGCVPRAVKLCPACEADQHSRCDHITSGMVSAALQTGFCADTGGGWSRMFVAHGSQLHKVPDEIDDERAVLVEPLACAIHSVRRIPIPDGASVLVVGAGTVGLFTTLALREYTKAGPIYVIARYGHQRERAREMGATEVLSSDRAARALRRATGGFLARPEQGAEFLLGGTDIAFDCTSGSGLDTALRVVRAGGTVLLSGMPNASVDLTPAWFRELNLVGAYASGGGDFPDAMALAKSAPLTGYVDATYPLSRWRDAIGHASSSGRLGSIKVAFDPTKDQ</sequence>
<evidence type="ECO:0000259" key="3">
    <source>
        <dbReference type="Pfam" id="PF00107"/>
    </source>
</evidence>
<name>A0A6F8XUB2_9ACTN</name>
<dbReference type="SUPFAM" id="SSF50129">
    <property type="entry name" value="GroES-like"/>
    <property type="match status" value="1"/>
</dbReference>
<accession>A0A6F8XUB2</accession>
<dbReference type="InterPro" id="IPR013149">
    <property type="entry name" value="ADH-like_C"/>
</dbReference>
<dbReference type="Gene3D" id="3.40.50.720">
    <property type="entry name" value="NAD(P)-binding Rossmann-like Domain"/>
    <property type="match status" value="1"/>
</dbReference>
<dbReference type="EMBL" id="AP022870">
    <property type="protein sequence ID" value="BCB77328.1"/>
    <property type="molecule type" value="Genomic_DNA"/>
</dbReference>